<evidence type="ECO:0000256" key="5">
    <source>
        <dbReference type="ARBA" id="ARBA00022801"/>
    </source>
</evidence>
<evidence type="ECO:0000259" key="10">
    <source>
        <dbReference type="Pfam" id="PF13966"/>
    </source>
</evidence>
<dbReference type="InterPro" id="IPR023828">
    <property type="entry name" value="Peptidase_S8_Ser-AS"/>
</dbReference>
<comment type="subcellular location">
    <subcellularLocation>
        <location evidence="1">Secreted</location>
    </subcellularLocation>
</comment>
<evidence type="ECO:0000313" key="11">
    <source>
        <dbReference type="EMBL" id="PNY00235.1"/>
    </source>
</evidence>
<comment type="caution">
    <text evidence="7">Lacks conserved residue(s) required for the propagation of feature annotation.</text>
</comment>
<dbReference type="SUPFAM" id="SSF52743">
    <property type="entry name" value="Subtilisin-like"/>
    <property type="match status" value="1"/>
</dbReference>
<dbReference type="PROSITE" id="PS00138">
    <property type="entry name" value="SUBTILASE_SER"/>
    <property type="match status" value="1"/>
</dbReference>
<proteinExistence type="inferred from homology"/>
<feature type="domain" description="RNase H type-1" evidence="9">
    <location>
        <begin position="346"/>
        <end position="418"/>
    </location>
</feature>
<feature type="domain" description="Peptidase S8/S53" evidence="8">
    <location>
        <begin position="23"/>
        <end position="101"/>
    </location>
</feature>
<keyword evidence="3 11" id="KW-0645">Protease</keyword>
<feature type="domain" description="Reverse transcriptase zinc-binding" evidence="10">
    <location>
        <begin position="215"/>
        <end position="258"/>
    </location>
</feature>
<organism evidence="11 12">
    <name type="scientific">Trifolium pratense</name>
    <name type="common">Red clover</name>
    <dbReference type="NCBI Taxonomy" id="57577"/>
    <lineage>
        <taxon>Eukaryota</taxon>
        <taxon>Viridiplantae</taxon>
        <taxon>Streptophyta</taxon>
        <taxon>Embryophyta</taxon>
        <taxon>Tracheophyta</taxon>
        <taxon>Spermatophyta</taxon>
        <taxon>Magnoliopsida</taxon>
        <taxon>eudicotyledons</taxon>
        <taxon>Gunneridae</taxon>
        <taxon>Pentapetalae</taxon>
        <taxon>rosids</taxon>
        <taxon>fabids</taxon>
        <taxon>Fabales</taxon>
        <taxon>Fabaceae</taxon>
        <taxon>Papilionoideae</taxon>
        <taxon>50 kb inversion clade</taxon>
        <taxon>NPAAA clade</taxon>
        <taxon>Hologalegina</taxon>
        <taxon>IRL clade</taxon>
        <taxon>Trifolieae</taxon>
        <taxon>Trifolium</taxon>
    </lineage>
</organism>
<evidence type="ECO:0000256" key="7">
    <source>
        <dbReference type="PROSITE-ProRule" id="PRU01240"/>
    </source>
</evidence>
<dbReference type="Pfam" id="PF13456">
    <property type="entry name" value="RVT_3"/>
    <property type="match status" value="1"/>
</dbReference>
<comment type="caution">
    <text evidence="11">The sequence shown here is derived from an EMBL/GenBank/DDBJ whole genome shotgun (WGS) entry which is preliminary data.</text>
</comment>
<dbReference type="PANTHER" id="PTHR10795">
    <property type="entry name" value="PROPROTEIN CONVERTASE SUBTILISIN/KEXIN"/>
    <property type="match status" value="1"/>
</dbReference>
<dbReference type="GO" id="GO:0004523">
    <property type="term" value="F:RNA-DNA hybrid ribonuclease activity"/>
    <property type="evidence" value="ECO:0007669"/>
    <property type="project" value="InterPro"/>
</dbReference>
<dbReference type="AlphaFoldDB" id="A0A2K3NB35"/>
<dbReference type="InterPro" id="IPR000209">
    <property type="entry name" value="Peptidase_S8/S53_dom"/>
</dbReference>
<dbReference type="InterPro" id="IPR036852">
    <property type="entry name" value="Peptidase_S8/S53_dom_sf"/>
</dbReference>
<gene>
    <name evidence="11" type="ORF">L195_g023511</name>
</gene>
<dbReference type="PROSITE" id="PS51892">
    <property type="entry name" value="SUBTILASE"/>
    <property type="match status" value="1"/>
</dbReference>
<evidence type="ECO:0000256" key="1">
    <source>
        <dbReference type="ARBA" id="ARBA00004613"/>
    </source>
</evidence>
<dbReference type="EMBL" id="ASHM01018673">
    <property type="protein sequence ID" value="PNY00235.1"/>
    <property type="molecule type" value="Genomic_DNA"/>
</dbReference>
<reference evidence="11 12" key="2">
    <citation type="journal article" date="2017" name="Front. Plant Sci.">
        <title>Gene Classification and Mining of Molecular Markers Useful in Red Clover (Trifolium pratense) Breeding.</title>
        <authorList>
            <person name="Istvanek J."/>
            <person name="Dluhosova J."/>
            <person name="Dluhos P."/>
            <person name="Patkova L."/>
            <person name="Nedelnik J."/>
            <person name="Repkova J."/>
        </authorList>
    </citation>
    <scope>NUCLEOTIDE SEQUENCE [LARGE SCALE GENOMIC DNA]</scope>
    <source>
        <strain evidence="12">cv. Tatra</strain>
        <tissue evidence="11">Young leaves</tissue>
    </source>
</reference>
<dbReference type="GO" id="GO:0004252">
    <property type="term" value="F:serine-type endopeptidase activity"/>
    <property type="evidence" value="ECO:0007669"/>
    <property type="project" value="InterPro"/>
</dbReference>
<dbReference type="GO" id="GO:0005576">
    <property type="term" value="C:extracellular region"/>
    <property type="evidence" value="ECO:0007669"/>
    <property type="project" value="UniProtKB-SubCell"/>
</dbReference>
<dbReference type="Gene3D" id="3.40.50.200">
    <property type="entry name" value="Peptidase S8/S53 domain"/>
    <property type="match status" value="1"/>
</dbReference>
<evidence type="ECO:0000313" key="12">
    <source>
        <dbReference type="Proteomes" id="UP000236291"/>
    </source>
</evidence>
<keyword evidence="6" id="KW-0720">Serine protease</keyword>
<keyword evidence="5" id="KW-0378">Hydrolase</keyword>
<name>A0A2K3NB35_TRIPR</name>
<dbReference type="STRING" id="57577.A0A2K3NB35"/>
<evidence type="ECO:0000259" key="9">
    <source>
        <dbReference type="Pfam" id="PF13456"/>
    </source>
</evidence>
<evidence type="ECO:0000259" key="8">
    <source>
        <dbReference type="Pfam" id="PF00082"/>
    </source>
</evidence>
<feature type="non-terminal residue" evidence="11">
    <location>
        <position position="1"/>
    </location>
</feature>
<protein>
    <submittedName>
        <fullName evidence="11">Subtilisin-like protease-like protein</fullName>
    </submittedName>
</protein>
<accession>A0A2K3NB35</accession>
<keyword evidence="4" id="KW-0732">Signal</keyword>
<dbReference type="InterPro" id="IPR045051">
    <property type="entry name" value="SBT"/>
</dbReference>
<sequence>ENTSFWYPVAHLSKVKTEYGIKPAPYVASFSSRGPNPIDPAILKPDITAPGVGIIAAYGGSEGGPFIKMSGTSMACPHVSGVAALVRSIYPDWSPAKSTSVNDTLGRPMMQHNSIGLESATPFAYGAGQLQPNLVVDPGLVYDISTEDYLNYFWYRGARVERLHDFYKPGSYKPPPRKTSFNILNFNYPSITVPYIHIGHPVVLMRTVENVGCPGCLPTRTRLQERCVQVPSVCPICENEEESDWHFLFECDSSKRAWQAAGVESIITSSQMRFTTTKECILDFCRNSDRTVAGRAAMTAWVLWNNRNNWVFNHTKEQGQQLGVKANGKLCRLLATVRVTVAETVSRGQFVLGGSYVIQGRCAIHEGEASALLEAMKELSQRGFTNVLFETNSKNVANAIHHMRNGLSEFSSIIHRIKCILSFHSDLM</sequence>
<comment type="similarity">
    <text evidence="2 7">Belongs to the peptidase S8 family.</text>
</comment>
<dbReference type="Pfam" id="PF00082">
    <property type="entry name" value="Peptidase_S8"/>
    <property type="match status" value="1"/>
</dbReference>
<dbReference type="Pfam" id="PF13966">
    <property type="entry name" value="zf-RVT"/>
    <property type="match status" value="1"/>
</dbReference>
<dbReference type="GO" id="GO:0003676">
    <property type="term" value="F:nucleic acid binding"/>
    <property type="evidence" value="ECO:0007669"/>
    <property type="project" value="InterPro"/>
</dbReference>
<evidence type="ECO:0000256" key="3">
    <source>
        <dbReference type="ARBA" id="ARBA00022670"/>
    </source>
</evidence>
<dbReference type="Gene3D" id="3.50.30.30">
    <property type="match status" value="1"/>
</dbReference>
<reference evidence="11 12" key="1">
    <citation type="journal article" date="2014" name="Am. J. Bot.">
        <title>Genome assembly and annotation for red clover (Trifolium pratense; Fabaceae).</title>
        <authorList>
            <person name="Istvanek J."/>
            <person name="Jaros M."/>
            <person name="Krenek A."/>
            <person name="Repkova J."/>
        </authorList>
    </citation>
    <scope>NUCLEOTIDE SEQUENCE [LARGE SCALE GENOMIC DNA]</scope>
    <source>
        <strain evidence="12">cv. Tatra</strain>
        <tissue evidence="11">Young leaves</tissue>
    </source>
</reference>
<dbReference type="GO" id="GO:0006508">
    <property type="term" value="P:proteolysis"/>
    <property type="evidence" value="ECO:0007669"/>
    <property type="project" value="UniProtKB-KW"/>
</dbReference>
<evidence type="ECO:0000256" key="6">
    <source>
        <dbReference type="ARBA" id="ARBA00022825"/>
    </source>
</evidence>
<evidence type="ECO:0000256" key="4">
    <source>
        <dbReference type="ARBA" id="ARBA00022729"/>
    </source>
</evidence>
<dbReference type="InterPro" id="IPR002156">
    <property type="entry name" value="RNaseH_domain"/>
</dbReference>
<dbReference type="InterPro" id="IPR026960">
    <property type="entry name" value="RVT-Znf"/>
</dbReference>
<dbReference type="Proteomes" id="UP000236291">
    <property type="component" value="Unassembled WGS sequence"/>
</dbReference>
<evidence type="ECO:0000256" key="2">
    <source>
        <dbReference type="ARBA" id="ARBA00011073"/>
    </source>
</evidence>